<evidence type="ECO:0000259" key="8">
    <source>
        <dbReference type="Pfam" id="PF00393"/>
    </source>
</evidence>
<reference evidence="9" key="1">
    <citation type="submission" date="2023-03" db="EMBL/GenBank/DDBJ databases">
        <authorList>
            <person name="Steffen K."/>
            <person name="Cardenas P."/>
        </authorList>
    </citation>
    <scope>NUCLEOTIDE SEQUENCE</scope>
</reference>
<evidence type="ECO:0000256" key="1">
    <source>
        <dbReference type="ARBA" id="ARBA00004874"/>
    </source>
</evidence>
<evidence type="ECO:0000256" key="6">
    <source>
        <dbReference type="ARBA" id="ARBA00023126"/>
    </source>
</evidence>
<feature type="region of interest" description="Disordered" evidence="7">
    <location>
        <begin position="370"/>
        <end position="389"/>
    </location>
</feature>
<dbReference type="Proteomes" id="UP001174909">
    <property type="component" value="Unassembled WGS sequence"/>
</dbReference>
<keyword evidence="5" id="KW-0311">Gluconate utilization</keyword>
<dbReference type="Gene3D" id="1.10.1040.10">
    <property type="entry name" value="N-(1-d-carboxylethyl)-l-norvaline Dehydrogenase, domain 2"/>
    <property type="match status" value="1"/>
</dbReference>
<accession>A0AA35RSD5</accession>
<dbReference type="InterPro" id="IPR013328">
    <property type="entry name" value="6PGD_dom2"/>
</dbReference>
<dbReference type="EMBL" id="CASHTH010001529">
    <property type="protein sequence ID" value="CAI8016432.1"/>
    <property type="molecule type" value="Genomic_DNA"/>
</dbReference>
<dbReference type="PRINTS" id="PR00076">
    <property type="entry name" value="6PGDHDRGNASE"/>
</dbReference>
<feature type="compositionally biased region" description="Gly residues" evidence="7">
    <location>
        <begin position="244"/>
        <end position="257"/>
    </location>
</feature>
<feature type="non-terminal residue" evidence="9">
    <location>
        <position position="1"/>
    </location>
</feature>
<dbReference type="GO" id="GO:0006098">
    <property type="term" value="P:pentose-phosphate shunt"/>
    <property type="evidence" value="ECO:0007669"/>
    <property type="project" value="UniProtKB-KW"/>
</dbReference>
<dbReference type="AlphaFoldDB" id="A0AA35RSD5"/>
<comment type="caution">
    <text evidence="9">The sequence shown here is derived from an EMBL/GenBank/DDBJ whole genome shotgun (WGS) entry which is preliminary data.</text>
</comment>
<dbReference type="InterPro" id="IPR006114">
    <property type="entry name" value="6PGDH_C"/>
</dbReference>
<dbReference type="InterPro" id="IPR008927">
    <property type="entry name" value="6-PGluconate_DH-like_C_sf"/>
</dbReference>
<keyword evidence="6" id="KW-0570">Pentose shunt</keyword>
<dbReference type="Pfam" id="PF00393">
    <property type="entry name" value="6PGD"/>
    <property type="match status" value="1"/>
</dbReference>
<feature type="compositionally biased region" description="Basic and acidic residues" evidence="7">
    <location>
        <begin position="302"/>
        <end position="312"/>
    </location>
</feature>
<feature type="region of interest" description="Disordered" evidence="7">
    <location>
        <begin position="22"/>
        <end position="42"/>
    </location>
</feature>
<name>A0AA35RSD5_GEOBA</name>
<feature type="region of interest" description="Disordered" evidence="7">
    <location>
        <begin position="293"/>
        <end position="312"/>
    </location>
</feature>
<evidence type="ECO:0000256" key="3">
    <source>
        <dbReference type="ARBA" id="ARBA00013011"/>
    </source>
</evidence>
<dbReference type="GO" id="GO:0004616">
    <property type="term" value="F:phosphogluconate dehydrogenase (decarboxylating) activity"/>
    <property type="evidence" value="ECO:0007669"/>
    <property type="project" value="UniProtKB-EC"/>
</dbReference>
<feature type="compositionally biased region" description="Basic and acidic residues" evidence="7">
    <location>
        <begin position="218"/>
        <end position="237"/>
    </location>
</feature>
<gene>
    <name evidence="9" type="ORF">GBAR_LOCUS10077</name>
</gene>
<keyword evidence="4" id="KW-0560">Oxidoreductase</keyword>
<comment type="pathway">
    <text evidence="1">Carbohydrate degradation; pentose phosphate pathway; D-ribulose 5-phosphate from D-glucose 6-phosphate (oxidative stage): step 3/3.</text>
</comment>
<dbReference type="EC" id="1.1.1.44" evidence="3"/>
<dbReference type="GO" id="GO:0019521">
    <property type="term" value="P:D-gluconate metabolic process"/>
    <property type="evidence" value="ECO:0007669"/>
    <property type="project" value="UniProtKB-KW"/>
</dbReference>
<evidence type="ECO:0000313" key="9">
    <source>
        <dbReference type="EMBL" id="CAI8016432.1"/>
    </source>
</evidence>
<protein>
    <recommendedName>
        <fullName evidence="3">phosphogluconate dehydrogenase (NADP(+)-dependent, decarboxylating)</fullName>
        <ecNumber evidence="3">1.1.1.44</ecNumber>
    </recommendedName>
</protein>
<evidence type="ECO:0000313" key="10">
    <source>
        <dbReference type="Proteomes" id="UP001174909"/>
    </source>
</evidence>
<keyword evidence="10" id="KW-1185">Reference proteome</keyword>
<evidence type="ECO:0000256" key="7">
    <source>
        <dbReference type="SAM" id="MobiDB-lite"/>
    </source>
</evidence>
<dbReference type="InterPro" id="IPR006183">
    <property type="entry name" value="Pgluconate_DH"/>
</dbReference>
<evidence type="ECO:0000256" key="4">
    <source>
        <dbReference type="ARBA" id="ARBA00023002"/>
    </source>
</evidence>
<proteinExistence type="inferred from homology"/>
<sequence>PISQWSGWPSWAAIWPSISKAAGSPSPSTTAPPAPLRPSSTARAQASGSCHALRWPELVAALSRPRRILLMVQAGAPVDAVLANCSRCWIPATPSWTAAIRSSPIPSAVAGKRKTPACCTWEPACRAVTRERCAVRAYAGGSEAAYDGKPHPDGDRRHRWMAARAARTSAPGGAGHYVKMVHNGIEYGDMQLIAETFSLLQQRVRHDLSGDAGTLRGLEPRRSGLVPDRDHGADPGRYRPGNGRADGGGDPGQGRSEGYGDLDRAVSARTGRPRTHHCRGGVRTLAIGCEAGTSHRRRCPPRSRDELHGRSSRPCRRDRARALRREDLLLRSGVCADADRCLRVRMAARLWGHRHDLAWRLHHPRPLSAADQRSLRPRAEPGQSDARPVLRRCAAPRAVRLA</sequence>
<organism evidence="9 10">
    <name type="scientific">Geodia barretti</name>
    <name type="common">Barrett's horny sponge</name>
    <dbReference type="NCBI Taxonomy" id="519541"/>
    <lineage>
        <taxon>Eukaryota</taxon>
        <taxon>Metazoa</taxon>
        <taxon>Porifera</taxon>
        <taxon>Demospongiae</taxon>
        <taxon>Heteroscleromorpha</taxon>
        <taxon>Tetractinellida</taxon>
        <taxon>Astrophorina</taxon>
        <taxon>Geodiidae</taxon>
        <taxon>Geodia</taxon>
    </lineage>
</organism>
<evidence type="ECO:0000256" key="5">
    <source>
        <dbReference type="ARBA" id="ARBA00023064"/>
    </source>
</evidence>
<dbReference type="PANTHER" id="PTHR11811">
    <property type="entry name" value="6-PHOSPHOGLUCONATE DEHYDROGENASE"/>
    <property type="match status" value="1"/>
</dbReference>
<feature type="region of interest" description="Disordered" evidence="7">
    <location>
        <begin position="210"/>
        <end position="261"/>
    </location>
</feature>
<comment type="similarity">
    <text evidence="2">Belongs to the 6-phosphogluconate dehydrogenase family.</text>
</comment>
<dbReference type="SUPFAM" id="SSF48179">
    <property type="entry name" value="6-phosphogluconate dehydrogenase C-terminal domain-like"/>
    <property type="match status" value="1"/>
</dbReference>
<feature type="domain" description="6-phosphogluconate dehydrogenase C-terminal" evidence="8">
    <location>
        <begin position="175"/>
        <end position="205"/>
    </location>
</feature>
<evidence type="ECO:0000256" key="2">
    <source>
        <dbReference type="ARBA" id="ARBA00008419"/>
    </source>
</evidence>